<reference evidence="3 4" key="1">
    <citation type="submission" date="2016-04" db="EMBL/GenBank/DDBJ databases">
        <title>The genome of Intoshia linei affirms orthonectids as highly simplified spiralians.</title>
        <authorList>
            <person name="Mikhailov K.V."/>
            <person name="Slusarev G.S."/>
            <person name="Nikitin M.A."/>
            <person name="Logacheva M.D."/>
            <person name="Penin A."/>
            <person name="Aleoshin V."/>
            <person name="Panchin Y.V."/>
        </authorList>
    </citation>
    <scope>NUCLEOTIDE SEQUENCE [LARGE SCALE GENOMIC DNA]</scope>
    <source>
        <strain evidence="3">Intl2013</strain>
        <tissue evidence="3">Whole animal</tissue>
    </source>
</reference>
<comment type="caution">
    <text evidence="3">The sequence shown here is derived from an EMBL/GenBank/DDBJ whole genome shotgun (WGS) entry which is preliminary data.</text>
</comment>
<evidence type="ECO:0000259" key="2">
    <source>
        <dbReference type="PROSITE" id="PS50057"/>
    </source>
</evidence>
<name>A0A177BAV4_9BILA</name>
<accession>A0A177BAV4</accession>
<dbReference type="Gene3D" id="3.10.20.90">
    <property type="entry name" value="Phosphatidylinositol 3-kinase Catalytic Subunit, Chain A, domain 1"/>
    <property type="match status" value="1"/>
</dbReference>
<evidence type="ECO:0000313" key="4">
    <source>
        <dbReference type="Proteomes" id="UP000078046"/>
    </source>
</evidence>
<dbReference type="SUPFAM" id="SSF54236">
    <property type="entry name" value="Ubiquitin-like"/>
    <property type="match status" value="1"/>
</dbReference>
<dbReference type="PROSITE" id="PS50057">
    <property type="entry name" value="FERM_3"/>
    <property type="match status" value="1"/>
</dbReference>
<evidence type="ECO:0000256" key="1">
    <source>
        <dbReference type="SAM" id="MobiDB-lite"/>
    </source>
</evidence>
<dbReference type="InterPro" id="IPR000299">
    <property type="entry name" value="FERM_domain"/>
</dbReference>
<dbReference type="Proteomes" id="UP000078046">
    <property type="component" value="Unassembled WGS sequence"/>
</dbReference>
<keyword evidence="4" id="KW-1185">Reference proteome</keyword>
<dbReference type="AlphaFoldDB" id="A0A177BAV4"/>
<sequence>MVVEYKNLQRTCVITIHHIDKVAVTLHADMDQTADYLVTTACDYHGICNKDIFSLYYLENDFKYWIDKNKLLKDQKGINHRQWTVMLEIKYFPLYAEINQKNTETIGYIMEYIHRQINKIGVYVKKAKPCSLHNKCYLNALYICASFDEIEKNSMDLDGYIISLYNEIIEDKIRNTFIQNTKHYLAEIQCYDQYAVRKYVQLASKLRIYGEESSFKVLNYENEIRKLYVTAREIRVYNKNLIDYKIPFDNLRRLEMQKHRFSKIVRVFNQNVHHDQTVIYSHKYKLKDALQARHLYNYLNEYVDVSNYRRGAKRNINKIENFENAKARVECDRIETFAAKPSVILVEEPKYNHKIGLVESIDSVVNNKLPTGTYTYWRNSGFKFANLKRNDRKQLVSDMKLMPEAETQSLRDILEIPKTLEILELYEMYPETEETLFYDPYGSDICESEKISADVIHHKDIIHISNDTNRDPPESVKPKMIKSSITIQRDSIGHIPSTSKSPKSIKNDSFKNA</sequence>
<feature type="compositionally biased region" description="Low complexity" evidence="1">
    <location>
        <begin position="495"/>
        <end position="504"/>
    </location>
</feature>
<gene>
    <name evidence="3" type="ORF">A3Q56_01652</name>
</gene>
<dbReference type="InterPro" id="IPR029071">
    <property type="entry name" value="Ubiquitin-like_domsf"/>
</dbReference>
<dbReference type="CDD" id="cd01765">
    <property type="entry name" value="FERM_F0_F1"/>
    <property type="match status" value="1"/>
</dbReference>
<protein>
    <recommendedName>
        <fullName evidence="2">FERM domain-containing protein</fullName>
    </recommendedName>
</protein>
<organism evidence="3 4">
    <name type="scientific">Intoshia linei</name>
    <dbReference type="NCBI Taxonomy" id="1819745"/>
    <lineage>
        <taxon>Eukaryota</taxon>
        <taxon>Metazoa</taxon>
        <taxon>Spiralia</taxon>
        <taxon>Lophotrochozoa</taxon>
        <taxon>Mesozoa</taxon>
        <taxon>Orthonectida</taxon>
        <taxon>Rhopaluridae</taxon>
        <taxon>Intoshia</taxon>
    </lineage>
</organism>
<feature type="domain" description="FERM" evidence="2">
    <location>
        <begin position="12"/>
        <end position="310"/>
    </location>
</feature>
<evidence type="ECO:0000313" key="3">
    <source>
        <dbReference type="EMBL" id="OAF70564.1"/>
    </source>
</evidence>
<proteinExistence type="predicted"/>
<feature type="region of interest" description="Disordered" evidence="1">
    <location>
        <begin position="487"/>
        <end position="513"/>
    </location>
</feature>
<dbReference type="EMBL" id="LWCA01000133">
    <property type="protein sequence ID" value="OAF70564.1"/>
    <property type="molecule type" value="Genomic_DNA"/>
</dbReference>